<evidence type="ECO:0000313" key="2">
    <source>
        <dbReference type="EMBL" id="MEQ2258709.1"/>
    </source>
</evidence>
<keyword evidence="3" id="KW-1185">Reference proteome</keyword>
<organism evidence="2 3">
    <name type="scientific">Xenotaenia resolanae</name>
    <dbReference type="NCBI Taxonomy" id="208358"/>
    <lineage>
        <taxon>Eukaryota</taxon>
        <taxon>Metazoa</taxon>
        <taxon>Chordata</taxon>
        <taxon>Craniata</taxon>
        <taxon>Vertebrata</taxon>
        <taxon>Euteleostomi</taxon>
        <taxon>Actinopterygii</taxon>
        <taxon>Neopterygii</taxon>
        <taxon>Teleostei</taxon>
        <taxon>Neoteleostei</taxon>
        <taxon>Acanthomorphata</taxon>
        <taxon>Ovalentaria</taxon>
        <taxon>Atherinomorphae</taxon>
        <taxon>Cyprinodontiformes</taxon>
        <taxon>Goodeidae</taxon>
        <taxon>Xenotaenia</taxon>
    </lineage>
</organism>
<evidence type="ECO:0000313" key="3">
    <source>
        <dbReference type="Proteomes" id="UP001444071"/>
    </source>
</evidence>
<feature type="compositionally biased region" description="Polar residues" evidence="1">
    <location>
        <begin position="1"/>
        <end position="10"/>
    </location>
</feature>
<proteinExistence type="predicted"/>
<comment type="caution">
    <text evidence="2">The sequence shown here is derived from an EMBL/GenBank/DDBJ whole genome shotgun (WGS) entry which is preliminary data.</text>
</comment>
<protein>
    <submittedName>
        <fullName evidence="2">Uncharacterized protein</fullName>
    </submittedName>
</protein>
<evidence type="ECO:0000256" key="1">
    <source>
        <dbReference type="SAM" id="MobiDB-lite"/>
    </source>
</evidence>
<accession>A0ABV0VN73</accession>
<reference evidence="2 3" key="1">
    <citation type="submission" date="2021-06" db="EMBL/GenBank/DDBJ databases">
        <authorList>
            <person name="Palmer J.M."/>
        </authorList>
    </citation>
    <scope>NUCLEOTIDE SEQUENCE [LARGE SCALE GENOMIC DNA]</scope>
    <source>
        <strain evidence="2 3">XR_2019</strain>
        <tissue evidence="2">Muscle</tissue>
    </source>
</reference>
<feature type="region of interest" description="Disordered" evidence="1">
    <location>
        <begin position="1"/>
        <end position="75"/>
    </location>
</feature>
<feature type="compositionally biased region" description="Polar residues" evidence="1">
    <location>
        <begin position="22"/>
        <end position="46"/>
    </location>
</feature>
<dbReference type="EMBL" id="JAHRIM010001242">
    <property type="protein sequence ID" value="MEQ2258709.1"/>
    <property type="molecule type" value="Genomic_DNA"/>
</dbReference>
<sequence>MQHGQDQGQPNKKPRIGPPGASSGTGVLQSEYQQHSSSRLGYQSNVQGSTQSQSTMGYSSSSQQSSQYSHQTHRY</sequence>
<feature type="compositionally biased region" description="Low complexity" evidence="1">
    <location>
        <begin position="47"/>
        <end position="75"/>
    </location>
</feature>
<gene>
    <name evidence="2" type="ORF">XENORESO_001410</name>
</gene>
<dbReference type="Proteomes" id="UP001444071">
    <property type="component" value="Unassembled WGS sequence"/>
</dbReference>
<name>A0ABV0VN73_9TELE</name>